<evidence type="ECO:0000313" key="10">
    <source>
        <dbReference type="EMBL" id="KAI5072136.1"/>
    </source>
</evidence>
<dbReference type="InterPro" id="IPR056876">
    <property type="entry name" value="Msl2-3_C"/>
</dbReference>
<dbReference type="GO" id="GO:0016020">
    <property type="term" value="C:membrane"/>
    <property type="evidence" value="ECO:0007669"/>
    <property type="project" value="UniProtKB-SubCell"/>
</dbReference>
<evidence type="ECO:0000256" key="2">
    <source>
        <dbReference type="ARBA" id="ARBA00008017"/>
    </source>
</evidence>
<dbReference type="InterPro" id="IPR045042">
    <property type="entry name" value="YnaI-like"/>
</dbReference>
<evidence type="ECO:0000256" key="3">
    <source>
        <dbReference type="ARBA" id="ARBA00022692"/>
    </source>
</evidence>
<feature type="domain" description="Mechanosensitive ion channel protein 2/3 C-terminal" evidence="8">
    <location>
        <begin position="358"/>
        <end position="444"/>
    </location>
</feature>
<accession>A0A9D4UR17</accession>
<reference evidence="10" key="1">
    <citation type="submission" date="2021-01" db="EMBL/GenBank/DDBJ databases">
        <title>Adiantum capillus-veneris genome.</title>
        <authorList>
            <person name="Fang Y."/>
            <person name="Liao Q."/>
        </authorList>
    </citation>
    <scope>NUCLEOTIDE SEQUENCE</scope>
    <source>
        <strain evidence="10">H3</strain>
        <tissue evidence="10">Leaf</tissue>
    </source>
</reference>
<evidence type="ECO:0000259" key="9">
    <source>
        <dbReference type="Pfam" id="PF25237"/>
    </source>
</evidence>
<dbReference type="EMBL" id="JABFUD020000012">
    <property type="protein sequence ID" value="KAI5072136.1"/>
    <property type="molecule type" value="Genomic_DNA"/>
</dbReference>
<evidence type="ECO:0000256" key="4">
    <source>
        <dbReference type="ARBA" id="ARBA00022989"/>
    </source>
</evidence>
<evidence type="ECO:0000259" key="8">
    <source>
        <dbReference type="Pfam" id="PF24956"/>
    </source>
</evidence>
<organism evidence="10 11">
    <name type="scientific">Adiantum capillus-veneris</name>
    <name type="common">Maidenhair fern</name>
    <dbReference type="NCBI Taxonomy" id="13818"/>
    <lineage>
        <taxon>Eukaryota</taxon>
        <taxon>Viridiplantae</taxon>
        <taxon>Streptophyta</taxon>
        <taxon>Embryophyta</taxon>
        <taxon>Tracheophyta</taxon>
        <taxon>Polypodiopsida</taxon>
        <taxon>Polypodiidae</taxon>
        <taxon>Polypodiales</taxon>
        <taxon>Pteridineae</taxon>
        <taxon>Pteridaceae</taxon>
        <taxon>Vittarioideae</taxon>
        <taxon>Adiantum</taxon>
    </lineage>
</organism>
<name>A0A9D4UR17_ADICA</name>
<dbReference type="Pfam" id="PF24956">
    <property type="entry name" value="Msl2-3_C"/>
    <property type="match status" value="1"/>
</dbReference>
<dbReference type="AlphaFoldDB" id="A0A9D4UR17"/>
<comment type="subcellular location">
    <subcellularLocation>
        <location evidence="1">Membrane</location>
        <topology evidence="1">Multi-pass membrane protein</topology>
    </subcellularLocation>
</comment>
<proteinExistence type="inferred from homology"/>
<dbReference type="SUPFAM" id="SSF50182">
    <property type="entry name" value="Sm-like ribonucleoproteins"/>
    <property type="match status" value="1"/>
</dbReference>
<comment type="similarity">
    <text evidence="2">Belongs to the MscS (TC 1.A.23) family.</text>
</comment>
<evidence type="ECO:0000256" key="1">
    <source>
        <dbReference type="ARBA" id="ARBA00004141"/>
    </source>
</evidence>
<feature type="compositionally biased region" description="Basic and acidic residues" evidence="6">
    <location>
        <begin position="674"/>
        <end position="688"/>
    </location>
</feature>
<dbReference type="InterPro" id="IPR023408">
    <property type="entry name" value="MscS_beta-dom_sf"/>
</dbReference>
<dbReference type="Gene3D" id="1.10.287.1260">
    <property type="match status" value="1"/>
</dbReference>
<dbReference type="Gene3D" id="2.30.30.60">
    <property type="match status" value="1"/>
</dbReference>
<feature type="region of interest" description="Disordered" evidence="6">
    <location>
        <begin position="493"/>
        <end position="556"/>
    </location>
</feature>
<dbReference type="Pfam" id="PF25237">
    <property type="entry name" value="MSL2_3"/>
    <property type="match status" value="1"/>
</dbReference>
<feature type="domain" description="Mechanosensitive channel protein 2/3 transmembrane" evidence="9">
    <location>
        <begin position="153"/>
        <end position="281"/>
    </location>
</feature>
<dbReference type="InterPro" id="IPR057483">
    <property type="entry name" value="MSL2/3_TM_dom"/>
</dbReference>
<feature type="region of interest" description="Disordered" evidence="6">
    <location>
        <begin position="571"/>
        <end position="709"/>
    </location>
</feature>
<dbReference type="InterPro" id="IPR010920">
    <property type="entry name" value="LSM_dom_sf"/>
</dbReference>
<dbReference type="Proteomes" id="UP000886520">
    <property type="component" value="Chromosome 12"/>
</dbReference>
<keyword evidence="3" id="KW-0812">Transmembrane</keyword>
<evidence type="ECO:0000313" key="11">
    <source>
        <dbReference type="Proteomes" id="UP000886520"/>
    </source>
</evidence>
<gene>
    <name evidence="10" type="ORF">GOP47_0012242</name>
</gene>
<dbReference type="InterPro" id="IPR006685">
    <property type="entry name" value="MscS_channel_2nd"/>
</dbReference>
<feature type="domain" description="Mechanosensitive ion channel MscS" evidence="7">
    <location>
        <begin position="283"/>
        <end position="353"/>
    </location>
</feature>
<evidence type="ECO:0000259" key="7">
    <source>
        <dbReference type="Pfam" id="PF00924"/>
    </source>
</evidence>
<keyword evidence="11" id="KW-1185">Reference proteome</keyword>
<comment type="caution">
    <text evidence="10">The sequence shown here is derived from an EMBL/GenBank/DDBJ whole genome shotgun (WGS) entry which is preliminary data.</text>
</comment>
<feature type="region of interest" description="Disordered" evidence="6">
    <location>
        <begin position="740"/>
        <end position="776"/>
    </location>
</feature>
<dbReference type="PANTHER" id="PTHR43634">
    <property type="entry name" value="OW CONDUCTANCE MECHANOSENSITIVE CHANNEL"/>
    <property type="match status" value="1"/>
</dbReference>
<evidence type="ECO:0000256" key="6">
    <source>
        <dbReference type="SAM" id="MobiDB-lite"/>
    </source>
</evidence>
<evidence type="ECO:0000256" key="5">
    <source>
        <dbReference type="ARBA" id="ARBA00023136"/>
    </source>
</evidence>
<keyword evidence="5" id="KW-0472">Membrane</keyword>
<dbReference type="Pfam" id="PF00924">
    <property type="entry name" value="MS_channel_2nd"/>
    <property type="match status" value="1"/>
</dbReference>
<dbReference type="OrthoDB" id="1676006at2759"/>
<sequence>MQLHRVVHTDVYVKKLRTQSSWSKPRCQVCLAARFNRLPSSLDIRQMGWGVPITKHARKSEYLGVRGRPRYVCAVVSPISFPSREFTSIVKGVAASSFASVIKFIQESRLFRQCAPAVAVIMFAMWGLGPILRVIHRTVLKEEDSSWKDSQMHFVLRSFVRPLLLWVGVIFVCRAFDPLVLSTEASQAIKQRFLNFVRSLSTVLAFAQCSMSLTHQLQKVMSEGQGSQDSRSLGAQFVSNAVYTAVWVAAVCLFMELLGFSTQKWLTAGGLGTVLLTLAGREIFTNFLSSIMIHATRPFVLNEWIQTKIDGYEVSGTVEHVGWWSPTIVRGDDREAVHIPNHKFTVSVVRNLSQKSHWRIKTHFGISHLDVSKVPNIVADMRKVLAKHPQVEQRRLHRRVFFDNINPENQAIMVLISCFVKTPHFEEYLRVKEVILLDLLKVISHHHARLATPIRSVQRVQEDIEPRTSPFRDMNRTAEAQGRPYLLVEATAVASGARDTEQSGTNKNGASNSKEIAPGADAANQGSSNETPESPGDSKVPSKHKPQLEGLDSMGLNSKDITLLGAAFEKPPAHIPESSDDSDQLGDKVISKPIAETSPGKHEKASNKAPEQALQAGIAKSDKGHTRLGESSSHSAGKRSEKSTSRAAADLESVPLKEDKGTLQEEANELDLQASRKEDMDVRLDARRSQGAPPKLEADRGLGTANSSAAKAPLQENLVLGVALDGPKRTLPLDEVATVAEHKELVGSRNGNSSPGKERRDGSQSPSKNTTDSRER</sequence>
<feature type="compositionally biased region" description="Polar residues" evidence="6">
    <location>
        <begin position="502"/>
        <end position="514"/>
    </location>
</feature>
<dbReference type="PANTHER" id="PTHR43634:SF2">
    <property type="entry name" value="LOW CONDUCTANCE MECHANOSENSITIVE CHANNEL YNAI"/>
    <property type="match status" value="1"/>
</dbReference>
<protein>
    <submittedName>
        <fullName evidence="10">Uncharacterized protein</fullName>
    </submittedName>
</protein>
<keyword evidence="4" id="KW-1133">Transmembrane helix</keyword>
<dbReference type="GO" id="GO:0055085">
    <property type="term" value="P:transmembrane transport"/>
    <property type="evidence" value="ECO:0007669"/>
    <property type="project" value="InterPro"/>
</dbReference>